<dbReference type="Proteomes" id="UP000017861">
    <property type="component" value="Unassembled WGS sequence"/>
</dbReference>
<feature type="region of interest" description="Disordered" evidence="1">
    <location>
        <begin position="24"/>
        <end position="54"/>
    </location>
</feature>
<dbReference type="Gene3D" id="2.120.10.10">
    <property type="match status" value="1"/>
</dbReference>
<sequence>MSRRVFTSAVLLFVMMCCGTGGAAQAAEPTSGQGSSPSPSFAWRDTTGDETVSSLRGPSLVEVNGKVFAVAEAQCNNGETSVFTGIASQLLTNAADNQREEVLKEAKEKTQVLEEGTSTKKKVDVSRPTTVVDESNIYMLVGKHSHDDLASCQATTDTIKSGILLVKGKVGEDGNKINWNDTDGVPCTLGEKHESLSQLIGGGGSGVKLKDGTLLFPVEGTKKKEKDGKAVSLIIYSLKDTKNWTLSKGMSADGCGVPSVVEWKDDKLMMMTVCDDGRRRVYEPGDKGNSWTEALGTLSRV</sequence>
<dbReference type="AlphaFoldDB" id="V5B8J8"/>
<comment type="caution">
    <text evidence="4">The sequence shown here is derived from an EMBL/GenBank/DDBJ whole genome shotgun (WGS) entry which is preliminary data.</text>
</comment>
<evidence type="ECO:0000313" key="5">
    <source>
        <dbReference type="Proteomes" id="UP000017861"/>
    </source>
</evidence>
<reference evidence="4 5" key="1">
    <citation type="journal article" date="2014" name="Genome Announc.">
        <title>Trypanosoma cruzi Clone Dm28c Draft Genome Sequence.</title>
        <authorList>
            <person name="Grisard E.C."/>
            <person name="Teixeira S.M."/>
            <person name="de Almeida L.G."/>
            <person name="Stoco P.H."/>
            <person name="Gerber A.L."/>
            <person name="Talavera-Lopez C."/>
            <person name="Lima O.C."/>
            <person name="Andersson B."/>
            <person name="de Vasconcelos A.T."/>
        </authorList>
    </citation>
    <scope>NUCLEOTIDE SEQUENCE [LARGE SCALE GENOMIC DNA]</scope>
    <source>
        <strain evidence="4 5">Dm28c</strain>
    </source>
</reference>
<evidence type="ECO:0000259" key="3">
    <source>
        <dbReference type="Pfam" id="PF13859"/>
    </source>
</evidence>
<dbReference type="PRINTS" id="PR01803">
    <property type="entry name" value="TCSIALIDASE"/>
</dbReference>
<feature type="signal peptide" evidence="2">
    <location>
        <begin position="1"/>
        <end position="26"/>
    </location>
</feature>
<dbReference type="InterPro" id="IPR008377">
    <property type="entry name" value="Sialidase_trypan"/>
</dbReference>
<dbReference type="Pfam" id="PF13859">
    <property type="entry name" value="BNR_3"/>
    <property type="match status" value="1"/>
</dbReference>
<dbReference type="VEuPathDB" id="TriTrypDB:TCDM_09992"/>
<dbReference type="OrthoDB" id="10441635at2759"/>
<keyword evidence="2" id="KW-0732">Signal</keyword>
<protein>
    <submittedName>
        <fullName evidence="4">Putative trans-sialidase</fullName>
    </submittedName>
</protein>
<feature type="compositionally biased region" description="Low complexity" evidence="1">
    <location>
        <begin position="31"/>
        <end position="40"/>
    </location>
</feature>
<dbReference type="EMBL" id="AYLP01000190">
    <property type="protein sequence ID" value="ESS62347.1"/>
    <property type="molecule type" value="Genomic_DNA"/>
</dbReference>
<organism evidence="4 5">
    <name type="scientific">Trypanosoma cruzi Dm28c</name>
    <dbReference type="NCBI Taxonomy" id="1416333"/>
    <lineage>
        <taxon>Eukaryota</taxon>
        <taxon>Discoba</taxon>
        <taxon>Euglenozoa</taxon>
        <taxon>Kinetoplastea</taxon>
        <taxon>Metakinetoplastina</taxon>
        <taxon>Trypanosomatida</taxon>
        <taxon>Trypanosomatidae</taxon>
        <taxon>Trypanosoma</taxon>
        <taxon>Schizotrypanum</taxon>
    </lineage>
</organism>
<dbReference type="CDD" id="cd15482">
    <property type="entry name" value="Sialidase_non-viral"/>
    <property type="match status" value="1"/>
</dbReference>
<feature type="chain" id="PRO_5004731168" evidence="2">
    <location>
        <begin position="27"/>
        <end position="301"/>
    </location>
</feature>
<gene>
    <name evidence="4" type="ORF">TCDM_09992</name>
</gene>
<evidence type="ECO:0000256" key="1">
    <source>
        <dbReference type="SAM" id="MobiDB-lite"/>
    </source>
</evidence>
<proteinExistence type="predicted"/>
<evidence type="ECO:0000256" key="2">
    <source>
        <dbReference type="SAM" id="SignalP"/>
    </source>
</evidence>
<evidence type="ECO:0000313" key="4">
    <source>
        <dbReference type="EMBL" id="ESS62347.1"/>
    </source>
</evidence>
<dbReference type="InterPro" id="IPR011040">
    <property type="entry name" value="Sialidase"/>
</dbReference>
<dbReference type="GO" id="GO:0004308">
    <property type="term" value="F:exo-alpha-sialidase activity"/>
    <property type="evidence" value="ECO:0007669"/>
    <property type="project" value="InterPro"/>
</dbReference>
<accession>V5B8J8</accession>
<feature type="domain" description="Sialidase" evidence="3">
    <location>
        <begin position="58"/>
        <end position="301"/>
    </location>
</feature>
<dbReference type="InterPro" id="IPR036278">
    <property type="entry name" value="Sialidase_sf"/>
</dbReference>
<dbReference type="SUPFAM" id="SSF50939">
    <property type="entry name" value="Sialidases"/>
    <property type="match status" value="1"/>
</dbReference>
<name>V5B8J8_TRYCR</name>